<feature type="transmembrane region" description="Helical" evidence="1">
    <location>
        <begin position="162"/>
        <end position="182"/>
    </location>
</feature>
<feature type="transmembrane region" description="Helical" evidence="1">
    <location>
        <begin position="90"/>
        <end position="108"/>
    </location>
</feature>
<reference evidence="3 4" key="1">
    <citation type="journal article" date="2010" name="Proc. Natl. Acad. Sci. U.S.A.">
        <title>Insights into evolution of multicellular fungi from the assembled chromosomes of the mushroom Coprinopsis cinerea (Coprinus cinereus).</title>
        <authorList>
            <person name="Stajich J.E."/>
            <person name="Wilke S.K."/>
            <person name="Ahren D."/>
            <person name="Au C.H."/>
            <person name="Birren B.W."/>
            <person name="Borodovsky M."/>
            <person name="Burns C."/>
            <person name="Canback B."/>
            <person name="Casselton L.A."/>
            <person name="Cheng C.K."/>
            <person name="Deng J."/>
            <person name="Dietrich F.S."/>
            <person name="Fargo D.C."/>
            <person name="Farman M.L."/>
            <person name="Gathman A.C."/>
            <person name="Goldberg J."/>
            <person name="Guigo R."/>
            <person name="Hoegger P.J."/>
            <person name="Hooker J.B."/>
            <person name="Huggins A."/>
            <person name="James T.Y."/>
            <person name="Kamada T."/>
            <person name="Kilaru S."/>
            <person name="Kodira C."/>
            <person name="Kues U."/>
            <person name="Kupfer D."/>
            <person name="Kwan H.S."/>
            <person name="Lomsadze A."/>
            <person name="Li W."/>
            <person name="Lilly W.W."/>
            <person name="Ma L.J."/>
            <person name="Mackey A.J."/>
            <person name="Manning G."/>
            <person name="Martin F."/>
            <person name="Muraguchi H."/>
            <person name="Natvig D.O."/>
            <person name="Palmerini H."/>
            <person name="Ramesh M.A."/>
            <person name="Rehmeyer C.J."/>
            <person name="Roe B.A."/>
            <person name="Shenoy N."/>
            <person name="Stanke M."/>
            <person name="Ter-Hovhannisyan V."/>
            <person name="Tunlid A."/>
            <person name="Velagapudi R."/>
            <person name="Vision T.J."/>
            <person name="Zeng Q."/>
            <person name="Zolan M.E."/>
            <person name="Pukkila P.J."/>
        </authorList>
    </citation>
    <scope>NUCLEOTIDE SEQUENCE [LARGE SCALE GENOMIC DNA]</scope>
    <source>
        <strain evidence="4">Okayama-7 / 130 / ATCC MYA-4618 / FGSC 9003</strain>
    </source>
</reference>
<dbReference type="PANTHER" id="PTHR40465:SF1">
    <property type="entry name" value="DUF6534 DOMAIN-CONTAINING PROTEIN"/>
    <property type="match status" value="1"/>
</dbReference>
<dbReference type="PANTHER" id="PTHR40465">
    <property type="entry name" value="CHROMOSOME 1, WHOLE GENOME SHOTGUN SEQUENCE"/>
    <property type="match status" value="1"/>
</dbReference>
<dbReference type="InterPro" id="IPR045339">
    <property type="entry name" value="DUF6534"/>
</dbReference>
<feature type="transmembrane region" description="Helical" evidence="1">
    <location>
        <begin position="12"/>
        <end position="37"/>
    </location>
</feature>
<dbReference type="EMBL" id="AACS02000001">
    <property type="protein sequence ID" value="EAU92170.2"/>
    <property type="molecule type" value="Genomic_DNA"/>
</dbReference>
<dbReference type="AlphaFoldDB" id="A8N443"/>
<evidence type="ECO:0000313" key="3">
    <source>
        <dbReference type="EMBL" id="EAU92170.2"/>
    </source>
</evidence>
<gene>
    <name evidence="3" type="ORF">CC1G_08793</name>
</gene>
<dbReference type="OMA" id="YSHRIFR"/>
<protein>
    <recommendedName>
        <fullName evidence="2">DUF6534 domain-containing protein</fullName>
    </recommendedName>
</protein>
<name>A8N443_COPC7</name>
<feature type="transmembrane region" description="Helical" evidence="1">
    <location>
        <begin position="49"/>
        <end position="70"/>
    </location>
</feature>
<dbReference type="GeneID" id="6006071"/>
<dbReference type="KEGG" id="cci:CC1G_08793"/>
<dbReference type="Proteomes" id="UP000001861">
    <property type="component" value="Unassembled WGS sequence"/>
</dbReference>
<keyword evidence="1" id="KW-1133">Transmembrane helix</keyword>
<feature type="transmembrane region" description="Helical" evidence="1">
    <location>
        <begin position="194"/>
        <end position="214"/>
    </location>
</feature>
<keyword evidence="1" id="KW-0812">Transmembrane</keyword>
<evidence type="ECO:0000259" key="2">
    <source>
        <dbReference type="Pfam" id="PF20152"/>
    </source>
</evidence>
<feature type="transmembrane region" description="Helical" evidence="1">
    <location>
        <begin position="120"/>
        <end position="142"/>
    </location>
</feature>
<dbReference type="eggNOG" id="ENOG502SH62">
    <property type="taxonomic scope" value="Eukaryota"/>
</dbReference>
<feature type="domain" description="DUF6534" evidence="2">
    <location>
        <begin position="168"/>
        <end position="267"/>
    </location>
</feature>
<organism evidence="3 4">
    <name type="scientific">Coprinopsis cinerea (strain Okayama-7 / 130 / ATCC MYA-4618 / FGSC 9003)</name>
    <name type="common">Inky cap fungus</name>
    <name type="synonym">Hormographiella aspergillata</name>
    <dbReference type="NCBI Taxonomy" id="240176"/>
    <lineage>
        <taxon>Eukaryota</taxon>
        <taxon>Fungi</taxon>
        <taxon>Dikarya</taxon>
        <taxon>Basidiomycota</taxon>
        <taxon>Agaricomycotina</taxon>
        <taxon>Agaricomycetes</taxon>
        <taxon>Agaricomycetidae</taxon>
        <taxon>Agaricales</taxon>
        <taxon>Agaricineae</taxon>
        <taxon>Psathyrellaceae</taxon>
        <taxon>Coprinopsis</taxon>
    </lineage>
</organism>
<proteinExistence type="predicted"/>
<evidence type="ECO:0000256" key="1">
    <source>
        <dbReference type="SAM" id="Phobius"/>
    </source>
</evidence>
<accession>A8N443</accession>
<dbReference type="OrthoDB" id="3206554at2759"/>
<dbReference type="RefSeq" id="XP_001829638.2">
    <property type="nucleotide sequence ID" value="XM_001829586.2"/>
</dbReference>
<dbReference type="InParanoid" id="A8N443"/>
<evidence type="ECO:0000313" key="4">
    <source>
        <dbReference type="Proteomes" id="UP000001861"/>
    </source>
</evidence>
<keyword evidence="4" id="KW-1185">Reference proteome</keyword>
<feature type="transmembrane region" description="Helical" evidence="1">
    <location>
        <begin position="220"/>
        <end position="243"/>
    </location>
</feature>
<comment type="caution">
    <text evidence="3">The sequence shown here is derived from an EMBL/GenBank/DDBJ whole genome shotgun (WGS) entry which is preliminary data.</text>
</comment>
<sequence>MAGVQEDLAGTYGALLLGGFLSACLTGVVGVQTLLYFKIFPMDRLLPKLLVAVVCLLDMTHSAMVWAGIWEHLIVRPRTLEHSDFIPAPISLSIVTTGFLTFLVHLFFAERIHRLSGGRWILTVTVILIAGARLGFACATAGQMLRLKSFAKFVVVSSWTFTLGLALSSAVDLIVTVSLFLLLRDTVGPDTLRLGRIIDSLVMYTIEIGSMTLWVACPLLIHVLLMAIYSIFTVISMICWLAMRHNLVFLGLHFIIGKLYANSLLATYAHPILYIPRGKPQNPYATSGFPLQVKHPADTSYLPTSPK</sequence>
<dbReference type="HOGENOM" id="CLU_046025_0_0_1"/>
<keyword evidence="1" id="KW-0472">Membrane</keyword>
<dbReference type="VEuPathDB" id="FungiDB:CC1G_08793"/>
<dbReference type="Pfam" id="PF20152">
    <property type="entry name" value="DUF6534"/>
    <property type="match status" value="1"/>
</dbReference>